<dbReference type="AlphaFoldDB" id="A0A834X596"/>
<reference evidence="1" key="1">
    <citation type="submission" date="2020-09" db="EMBL/GenBank/DDBJ databases">
        <title>Genome-Enabled Discovery of Anthraquinone Biosynthesis in Senna tora.</title>
        <authorList>
            <person name="Kang S.-H."/>
            <person name="Pandey R.P."/>
            <person name="Lee C.-M."/>
            <person name="Sim J.-S."/>
            <person name="Jeong J.-T."/>
            <person name="Choi B.-S."/>
            <person name="Jung M."/>
            <person name="Ginzburg D."/>
            <person name="Zhao K."/>
            <person name="Won S.Y."/>
            <person name="Oh T.-J."/>
            <person name="Yu Y."/>
            <person name="Kim N.-H."/>
            <person name="Lee O.R."/>
            <person name="Lee T.-H."/>
            <person name="Bashyal P."/>
            <person name="Kim T.-S."/>
            <person name="Lee W.-H."/>
            <person name="Kawkins C."/>
            <person name="Kim C.-K."/>
            <person name="Kim J.S."/>
            <person name="Ahn B.O."/>
            <person name="Rhee S.Y."/>
            <person name="Sohng J.K."/>
        </authorList>
    </citation>
    <scope>NUCLEOTIDE SEQUENCE</scope>
    <source>
        <tissue evidence="1">Leaf</tissue>
    </source>
</reference>
<dbReference type="Proteomes" id="UP000634136">
    <property type="component" value="Unassembled WGS sequence"/>
</dbReference>
<evidence type="ECO:0000313" key="2">
    <source>
        <dbReference type="Proteomes" id="UP000634136"/>
    </source>
</evidence>
<protein>
    <submittedName>
        <fullName evidence="1">Uncharacterized protein</fullName>
    </submittedName>
</protein>
<gene>
    <name evidence="1" type="ORF">G2W53_006275</name>
</gene>
<comment type="caution">
    <text evidence="1">The sequence shown here is derived from an EMBL/GenBank/DDBJ whole genome shotgun (WGS) entry which is preliminary data.</text>
</comment>
<accession>A0A834X596</accession>
<organism evidence="1 2">
    <name type="scientific">Senna tora</name>
    <dbReference type="NCBI Taxonomy" id="362788"/>
    <lineage>
        <taxon>Eukaryota</taxon>
        <taxon>Viridiplantae</taxon>
        <taxon>Streptophyta</taxon>
        <taxon>Embryophyta</taxon>
        <taxon>Tracheophyta</taxon>
        <taxon>Spermatophyta</taxon>
        <taxon>Magnoliopsida</taxon>
        <taxon>eudicotyledons</taxon>
        <taxon>Gunneridae</taxon>
        <taxon>Pentapetalae</taxon>
        <taxon>rosids</taxon>
        <taxon>fabids</taxon>
        <taxon>Fabales</taxon>
        <taxon>Fabaceae</taxon>
        <taxon>Caesalpinioideae</taxon>
        <taxon>Cassia clade</taxon>
        <taxon>Senna</taxon>
    </lineage>
</organism>
<name>A0A834X596_9FABA</name>
<proteinExistence type="predicted"/>
<dbReference type="OrthoDB" id="1359952at2759"/>
<evidence type="ECO:0000313" key="1">
    <source>
        <dbReference type="EMBL" id="KAF7837793.1"/>
    </source>
</evidence>
<sequence>MPPQNQNLCQYKFYPTYMTASTVIQMKVEDLSCNEPASSCRFTTETRPTDLKRPTGLKPVWIGKKSC</sequence>
<keyword evidence="2" id="KW-1185">Reference proteome</keyword>
<dbReference type="EMBL" id="JAAIUW010000003">
    <property type="protein sequence ID" value="KAF7837793.1"/>
    <property type="molecule type" value="Genomic_DNA"/>
</dbReference>